<proteinExistence type="predicted"/>
<dbReference type="EMBL" id="QOZG01000007">
    <property type="protein sequence ID" value="RCS22695.1"/>
    <property type="molecule type" value="Genomic_DNA"/>
</dbReference>
<dbReference type="PROSITE" id="PS51781">
    <property type="entry name" value="SH3B"/>
    <property type="match status" value="1"/>
</dbReference>
<dbReference type="Pfam" id="PF08239">
    <property type="entry name" value="SH3_3"/>
    <property type="match status" value="1"/>
</dbReference>
<dbReference type="AlphaFoldDB" id="A0A368K204"/>
<organism evidence="3 4">
    <name type="scientific">Phyllobacterium salinisoli</name>
    <dbReference type="NCBI Taxonomy" id="1899321"/>
    <lineage>
        <taxon>Bacteria</taxon>
        <taxon>Pseudomonadati</taxon>
        <taxon>Pseudomonadota</taxon>
        <taxon>Alphaproteobacteria</taxon>
        <taxon>Hyphomicrobiales</taxon>
        <taxon>Phyllobacteriaceae</taxon>
        <taxon>Phyllobacterium</taxon>
    </lineage>
</organism>
<dbReference type="InterPro" id="IPR003646">
    <property type="entry name" value="SH3-like_bac-type"/>
</dbReference>
<dbReference type="OrthoDB" id="7433551at2"/>
<gene>
    <name evidence="3" type="ORF">DUT91_17665</name>
</gene>
<evidence type="ECO:0000313" key="4">
    <source>
        <dbReference type="Proteomes" id="UP000253420"/>
    </source>
</evidence>
<sequence length="121" mass="13267">MRADPNTSSAVIQTINAGQTVLVQNKRSDWFSISYRNRTGWVYGFYVSETPPPKPAPKAKPRSPAPPVAARLPASRRSGDAVRSPYVGTCDCPYDLMRNGRLCGGRSAYSRPGGRNPVCYF</sequence>
<dbReference type="InterPro" id="IPR036028">
    <property type="entry name" value="SH3-like_dom_sf"/>
</dbReference>
<reference evidence="3 4" key="1">
    <citation type="submission" date="2018-07" db="EMBL/GenBank/DDBJ databases">
        <title>The draft genome of Phyllobacterium salinisoli.</title>
        <authorList>
            <person name="Liu L."/>
            <person name="Li L."/>
            <person name="Zhang X."/>
            <person name="Liang L."/>
        </authorList>
    </citation>
    <scope>NUCLEOTIDE SEQUENCE [LARGE SCALE GENOMIC DNA]</scope>
    <source>
        <strain evidence="3 4">LLAN61</strain>
    </source>
</reference>
<dbReference type="Proteomes" id="UP000253420">
    <property type="component" value="Unassembled WGS sequence"/>
</dbReference>
<feature type="domain" description="SH3b" evidence="2">
    <location>
        <begin position="1"/>
        <end position="51"/>
    </location>
</feature>
<feature type="compositionally biased region" description="Pro residues" evidence="1">
    <location>
        <begin position="52"/>
        <end position="67"/>
    </location>
</feature>
<name>A0A368K204_9HYPH</name>
<comment type="caution">
    <text evidence="3">The sequence shown here is derived from an EMBL/GenBank/DDBJ whole genome shotgun (WGS) entry which is preliminary data.</text>
</comment>
<evidence type="ECO:0000259" key="2">
    <source>
        <dbReference type="PROSITE" id="PS51781"/>
    </source>
</evidence>
<accession>A0A368K204</accession>
<dbReference type="Gene3D" id="2.30.30.40">
    <property type="entry name" value="SH3 Domains"/>
    <property type="match status" value="1"/>
</dbReference>
<dbReference type="RefSeq" id="WP_114441812.1">
    <property type="nucleotide sequence ID" value="NZ_QOZG01000007.1"/>
</dbReference>
<evidence type="ECO:0000256" key="1">
    <source>
        <dbReference type="SAM" id="MobiDB-lite"/>
    </source>
</evidence>
<protein>
    <submittedName>
        <fullName evidence="3">SH3 domain-containing protein</fullName>
    </submittedName>
</protein>
<feature type="region of interest" description="Disordered" evidence="1">
    <location>
        <begin position="52"/>
        <end position="82"/>
    </location>
</feature>
<keyword evidence="4" id="KW-1185">Reference proteome</keyword>
<evidence type="ECO:0000313" key="3">
    <source>
        <dbReference type="EMBL" id="RCS22695.1"/>
    </source>
</evidence>
<dbReference type="SUPFAM" id="SSF50044">
    <property type="entry name" value="SH3-domain"/>
    <property type="match status" value="1"/>
</dbReference>